<keyword evidence="9" id="KW-1185">Reference proteome</keyword>
<dbReference type="SFLD" id="SFLDG01386">
    <property type="entry name" value="main_SPASM_domain-containing"/>
    <property type="match status" value="1"/>
</dbReference>
<dbReference type="Pfam" id="PF04055">
    <property type="entry name" value="Radical_SAM"/>
    <property type="match status" value="1"/>
</dbReference>
<dbReference type="Proteomes" id="UP000295221">
    <property type="component" value="Unassembled WGS sequence"/>
</dbReference>
<evidence type="ECO:0000256" key="3">
    <source>
        <dbReference type="ARBA" id="ARBA00022723"/>
    </source>
</evidence>
<dbReference type="EMBL" id="SLWK01000014">
    <property type="protein sequence ID" value="TCO06057.1"/>
    <property type="molecule type" value="Genomic_DNA"/>
</dbReference>
<dbReference type="RefSeq" id="WP_132434839.1">
    <property type="nucleotide sequence ID" value="NZ_SLWK01000014.1"/>
</dbReference>
<dbReference type="NCBIfam" id="TIGR04085">
    <property type="entry name" value="rSAM_more_4Fe4S"/>
    <property type="match status" value="1"/>
</dbReference>
<dbReference type="SFLD" id="SFLDG01072">
    <property type="entry name" value="dehydrogenase_like"/>
    <property type="match status" value="1"/>
</dbReference>
<evidence type="ECO:0000256" key="1">
    <source>
        <dbReference type="ARBA" id="ARBA00001966"/>
    </source>
</evidence>
<evidence type="ECO:0000259" key="7">
    <source>
        <dbReference type="PROSITE" id="PS51918"/>
    </source>
</evidence>
<protein>
    <recommendedName>
        <fullName evidence="7">Radical SAM core domain-containing protein</fullName>
    </recommendedName>
</protein>
<comment type="caution">
    <text evidence="8">The sequence shown here is derived from an EMBL/GenBank/DDBJ whole genome shotgun (WGS) entry which is preliminary data.</text>
</comment>
<keyword evidence="5" id="KW-0411">Iron-sulfur</keyword>
<evidence type="ECO:0000313" key="9">
    <source>
        <dbReference type="Proteomes" id="UP000295221"/>
    </source>
</evidence>
<dbReference type="Gene3D" id="3.20.20.70">
    <property type="entry name" value="Aldolase class I"/>
    <property type="match status" value="1"/>
</dbReference>
<dbReference type="InterPro" id="IPR023867">
    <property type="entry name" value="Sulphatase_maturase_rSAM"/>
</dbReference>
<dbReference type="OrthoDB" id="9808591at2"/>
<organism evidence="8 9">
    <name type="scientific">Natronoflexus pectinivorans</name>
    <dbReference type="NCBI Taxonomy" id="682526"/>
    <lineage>
        <taxon>Bacteria</taxon>
        <taxon>Pseudomonadati</taxon>
        <taxon>Bacteroidota</taxon>
        <taxon>Bacteroidia</taxon>
        <taxon>Marinilabiliales</taxon>
        <taxon>Marinilabiliaceae</taxon>
        <taxon>Natronoflexus</taxon>
    </lineage>
</organism>
<dbReference type="PANTHER" id="PTHR43273">
    <property type="entry name" value="ANAEROBIC SULFATASE-MATURATING ENZYME HOMOLOG ASLB-RELATED"/>
    <property type="match status" value="1"/>
</dbReference>
<dbReference type="InterPro" id="IPR013785">
    <property type="entry name" value="Aldolase_TIM"/>
</dbReference>
<dbReference type="GO" id="GO:0051536">
    <property type="term" value="F:iron-sulfur cluster binding"/>
    <property type="evidence" value="ECO:0007669"/>
    <property type="project" value="UniProtKB-KW"/>
</dbReference>
<feature type="domain" description="Radical SAM core" evidence="7">
    <location>
        <begin position="4"/>
        <end position="231"/>
    </location>
</feature>
<evidence type="ECO:0000313" key="8">
    <source>
        <dbReference type="EMBL" id="TCO06057.1"/>
    </source>
</evidence>
<reference evidence="8 9" key="1">
    <citation type="submission" date="2019-03" db="EMBL/GenBank/DDBJ databases">
        <title>Genomic Encyclopedia of Type Strains, Phase IV (KMG-IV): sequencing the most valuable type-strain genomes for metagenomic binning, comparative biology and taxonomic classification.</title>
        <authorList>
            <person name="Goeker M."/>
        </authorList>
    </citation>
    <scope>NUCLEOTIDE SEQUENCE [LARGE SCALE GENOMIC DNA]</scope>
    <source>
        <strain evidence="8 9">DSM 24179</strain>
    </source>
</reference>
<comment type="similarity">
    <text evidence="6">Belongs to the radical SAM superfamily. Anaerobic sulfatase-maturating enzyme family.</text>
</comment>
<dbReference type="SFLD" id="SFLDG01384">
    <property type="entry name" value="thioether_bond_formation_requi"/>
    <property type="match status" value="1"/>
</dbReference>
<evidence type="ECO:0000256" key="2">
    <source>
        <dbReference type="ARBA" id="ARBA00022691"/>
    </source>
</evidence>
<dbReference type="PROSITE" id="PS51918">
    <property type="entry name" value="RADICAL_SAM"/>
    <property type="match status" value="1"/>
</dbReference>
<dbReference type="PANTHER" id="PTHR43273:SF3">
    <property type="entry name" value="ANAEROBIC SULFATASE-MATURATING ENZYME HOMOLOG ASLB-RELATED"/>
    <property type="match status" value="1"/>
</dbReference>
<dbReference type="InterPro" id="IPR034491">
    <property type="entry name" value="Anaerob_Ser_sulfatase-maturase"/>
</dbReference>
<gene>
    <name evidence="8" type="ORF">EV194_11439</name>
</gene>
<dbReference type="GO" id="GO:0016491">
    <property type="term" value="F:oxidoreductase activity"/>
    <property type="evidence" value="ECO:0007669"/>
    <property type="project" value="InterPro"/>
</dbReference>
<keyword evidence="2" id="KW-0949">S-adenosyl-L-methionine</keyword>
<comment type="cofactor">
    <cofactor evidence="1">
        <name>[4Fe-4S] cluster</name>
        <dbReference type="ChEBI" id="CHEBI:49883"/>
    </cofactor>
</comment>
<keyword evidence="4" id="KW-0408">Iron</keyword>
<dbReference type="InterPro" id="IPR023885">
    <property type="entry name" value="4Fe4S-binding_SPASM_dom"/>
</dbReference>
<dbReference type="SUPFAM" id="SSF102114">
    <property type="entry name" value="Radical SAM enzymes"/>
    <property type="match status" value="1"/>
</dbReference>
<dbReference type="SFLD" id="SFLDG01067">
    <property type="entry name" value="SPASM/twitch_domain_containing"/>
    <property type="match status" value="1"/>
</dbReference>
<accession>A0A4R2GDC1</accession>
<dbReference type="NCBIfam" id="TIGR03942">
    <property type="entry name" value="sulfatase_rSAM"/>
    <property type="match status" value="1"/>
</dbReference>
<evidence type="ECO:0000256" key="5">
    <source>
        <dbReference type="ARBA" id="ARBA00023014"/>
    </source>
</evidence>
<dbReference type="InterPro" id="IPR007197">
    <property type="entry name" value="rSAM"/>
</dbReference>
<evidence type="ECO:0000256" key="6">
    <source>
        <dbReference type="ARBA" id="ARBA00023601"/>
    </source>
</evidence>
<dbReference type="AlphaFoldDB" id="A0A4R2GDC1"/>
<sequence length="396" mass="45921">MKSFKPLNSVLVKPAGPDCNLNCTYCFYLDKSELFNESKTHRMSFDLLEILIKQVMEQSGSHVSFTWQGGEPTLMGIEFYENVIELQKKYGRGKVVGNGLQTNGLLVDEEWAAFLNNHNFLVGLSIDGPKHVHDNYRKFSNGAPSWERVYQSLSLLKEYNVSVNAMSCLTSYSSQFAEEIYNFFKAEQLKWMQFIPIVETSRNGTRYAAEFSVTAEDYGHFLIELFDLWTRDFENGEPTTHIREFESLFFAYVGMQAPECYMQAECGTYPTIEHKGDVFACDFFVETKWKLGNIKNSRLIDLLNSQKQQQFGKLKSVLPQKCRRCSWYRYCLGGCPKDRIKDIRDSGMPRFCKSNKMLLEHADGFYKELAQKWHEKQNSNHFNSIKSYNAIRDFLG</sequence>
<dbReference type="SFLD" id="SFLDS00029">
    <property type="entry name" value="Radical_SAM"/>
    <property type="match status" value="1"/>
</dbReference>
<dbReference type="GO" id="GO:0046872">
    <property type="term" value="F:metal ion binding"/>
    <property type="evidence" value="ECO:0007669"/>
    <property type="project" value="UniProtKB-KW"/>
</dbReference>
<dbReference type="InterPro" id="IPR058240">
    <property type="entry name" value="rSAM_sf"/>
</dbReference>
<evidence type="ECO:0000256" key="4">
    <source>
        <dbReference type="ARBA" id="ARBA00023004"/>
    </source>
</evidence>
<name>A0A4R2GDC1_9BACT</name>
<keyword evidence="3" id="KW-0479">Metal-binding</keyword>
<dbReference type="Pfam" id="PF13186">
    <property type="entry name" value="SPASM"/>
    <property type="match status" value="1"/>
</dbReference>
<dbReference type="SFLD" id="SFLDF00285">
    <property type="entry name" value="anaerobic_Ser-type_sulfatase-m"/>
    <property type="match status" value="1"/>
</dbReference>
<proteinExistence type="inferred from homology"/>
<dbReference type="CDD" id="cd01335">
    <property type="entry name" value="Radical_SAM"/>
    <property type="match status" value="1"/>
</dbReference>